<evidence type="ECO:0000313" key="1">
    <source>
        <dbReference type="EMBL" id="TCS33102.1"/>
    </source>
</evidence>
<evidence type="ECO:0000313" key="2">
    <source>
        <dbReference type="Proteomes" id="UP000295382"/>
    </source>
</evidence>
<organism evidence="1 2">
    <name type="scientific">Paucimonas lemoignei</name>
    <name type="common">Pseudomonas lemoignei</name>
    <dbReference type="NCBI Taxonomy" id="29443"/>
    <lineage>
        <taxon>Bacteria</taxon>
        <taxon>Pseudomonadati</taxon>
        <taxon>Pseudomonadota</taxon>
        <taxon>Betaproteobacteria</taxon>
        <taxon>Burkholderiales</taxon>
        <taxon>Burkholderiaceae</taxon>
        <taxon>Paucimonas</taxon>
    </lineage>
</organism>
<protein>
    <submittedName>
        <fullName evidence="1">Uncharacterized protein</fullName>
    </submittedName>
</protein>
<name>A0A4R3HP77_PAULE</name>
<comment type="caution">
    <text evidence="1">The sequence shown here is derived from an EMBL/GenBank/DDBJ whole genome shotgun (WGS) entry which is preliminary data.</text>
</comment>
<proteinExistence type="predicted"/>
<keyword evidence="2" id="KW-1185">Reference proteome</keyword>
<reference evidence="1 2" key="1">
    <citation type="submission" date="2019-03" db="EMBL/GenBank/DDBJ databases">
        <title>Genomic Encyclopedia of Type Strains, Phase IV (KMG-IV): sequencing the most valuable type-strain genomes for metagenomic binning, comparative biology and taxonomic classification.</title>
        <authorList>
            <person name="Goeker M."/>
        </authorList>
    </citation>
    <scope>NUCLEOTIDE SEQUENCE [LARGE SCALE GENOMIC DNA]</scope>
    <source>
        <strain evidence="1 2">DSM 7445</strain>
    </source>
</reference>
<dbReference type="Proteomes" id="UP000295382">
    <property type="component" value="Unassembled WGS sequence"/>
</dbReference>
<sequence>MPTFKLTESRLALVISVVALLATFWQGYEARKANTLNHEALKIEARPSDIPSKRVEKVVCIDGGPTIVYTFWRVNVFNSSSQPVTVKDIFSMTLSPAGPVSGFGPISIDGPVDPKFPVVIEPKNFKTFLLSVPAMTSKSFAAWLHEIGGCGSKFDWGSATNRGGYSETGWPTPRAINSYFTVTTGDGNEFTAISNWP</sequence>
<dbReference type="RefSeq" id="WP_132260310.1">
    <property type="nucleotide sequence ID" value="NZ_SLZQ01000018.1"/>
</dbReference>
<gene>
    <name evidence="1" type="ORF">EDC30_11843</name>
</gene>
<dbReference type="EMBL" id="SLZQ01000018">
    <property type="protein sequence ID" value="TCS33102.1"/>
    <property type="molecule type" value="Genomic_DNA"/>
</dbReference>
<dbReference type="OrthoDB" id="9128333at2"/>
<dbReference type="AlphaFoldDB" id="A0A4R3HP77"/>
<accession>A0A4R3HP77</accession>